<reference evidence="1" key="1">
    <citation type="submission" date="2022-02" db="EMBL/GenBank/DDBJ databases">
        <title>Plant Genome Project.</title>
        <authorList>
            <person name="Zhang R.-G."/>
        </authorList>
    </citation>
    <scope>NUCLEOTIDE SEQUENCE</scope>
    <source>
        <strain evidence="1">AT1</strain>
    </source>
</reference>
<protein>
    <submittedName>
        <fullName evidence="1">Uncharacterized protein</fullName>
    </submittedName>
</protein>
<comment type="caution">
    <text evidence="1">The sequence shown here is derived from an EMBL/GenBank/DDBJ whole genome shotgun (WGS) entry which is preliminary data.</text>
</comment>
<accession>A0ACC0MIT3</accession>
<organism evidence="1 2">
    <name type="scientific">Rhododendron molle</name>
    <name type="common">Chinese azalea</name>
    <name type="synonym">Azalea mollis</name>
    <dbReference type="NCBI Taxonomy" id="49168"/>
    <lineage>
        <taxon>Eukaryota</taxon>
        <taxon>Viridiplantae</taxon>
        <taxon>Streptophyta</taxon>
        <taxon>Embryophyta</taxon>
        <taxon>Tracheophyta</taxon>
        <taxon>Spermatophyta</taxon>
        <taxon>Magnoliopsida</taxon>
        <taxon>eudicotyledons</taxon>
        <taxon>Gunneridae</taxon>
        <taxon>Pentapetalae</taxon>
        <taxon>asterids</taxon>
        <taxon>Ericales</taxon>
        <taxon>Ericaceae</taxon>
        <taxon>Ericoideae</taxon>
        <taxon>Rhodoreae</taxon>
        <taxon>Rhododendron</taxon>
    </lineage>
</organism>
<dbReference type="Proteomes" id="UP001062846">
    <property type="component" value="Chromosome 8"/>
</dbReference>
<sequence>MQVDAERVVSRDKKRGGQGRGEAAAHSACMAQQEGAAEAADEKMAKDLLFISPLWALFPNHDISKLVFRSTLQG</sequence>
<proteinExistence type="predicted"/>
<keyword evidence="2" id="KW-1185">Reference proteome</keyword>
<evidence type="ECO:0000313" key="1">
    <source>
        <dbReference type="EMBL" id="KAI8540933.1"/>
    </source>
</evidence>
<name>A0ACC0MIT3_RHOML</name>
<evidence type="ECO:0000313" key="2">
    <source>
        <dbReference type="Proteomes" id="UP001062846"/>
    </source>
</evidence>
<dbReference type="EMBL" id="CM046395">
    <property type="protein sequence ID" value="KAI8540933.1"/>
    <property type="molecule type" value="Genomic_DNA"/>
</dbReference>
<gene>
    <name evidence="1" type="ORF">RHMOL_Rhmol08G0023300</name>
</gene>